<dbReference type="Pfam" id="PF00672">
    <property type="entry name" value="HAMP"/>
    <property type="match status" value="1"/>
</dbReference>
<evidence type="ECO:0000256" key="2">
    <source>
        <dbReference type="ARBA" id="ARBA00022500"/>
    </source>
</evidence>
<dbReference type="InterPro" id="IPR041395">
    <property type="entry name" value="McpB_HAMP_3rd"/>
</dbReference>
<feature type="compositionally biased region" description="Polar residues" evidence="6">
    <location>
        <begin position="953"/>
        <end position="963"/>
    </location>
</feature>
<organism evidence="10 11">
    <name type="scientific">Geomonas limicola</name>
    <dbReference type="NCBI Taxonomy" id="2740186"/>
    <lineage>
        <taxon>Bacteria</taxon>
        <taxon>Pseudomonadati</taxon>
        <taxon>Thermodesulfobacteriota</taxon>
        <taxon>Desulfuromonadia</taxon>
        <taxon>Geobacterales</taxon>
        <taxon>Geobacteraceae</taxon>
        <taxon>Geomonas</taxon>
    </lineage>
</organism>
<dbReference type="InterPro" id="IPR024478">
    <property type="entry name" value="HlyB_4HB_MCP"/>
</dbReference>
<sequence length="1229" mass="132071">MKNLRIGVRLGVGFGLLLTLLCVMSVFSIIRVNSLDHEINQMATDKFPKAVLVNDAVDATNITARATRNILLDTSPASVGKEVERIVEQRKIAGERMDKLSKMITSEAGKKLLEESKTLRASYRDSTDRYLVLVKEGKFGEARNFLLGDNRAKQNAYLASLDKLSQFQDKLVEQAGKEADASATTTKNIIIALAVIALLLGVAIAYLITRSIIKPVEACITAANKIAAGDTNVVLDSSSSDETGLLQQSMQKMVQAIQGLVADATLLSNAAIAGQLATRADASRHQGDFQKIVSGVNETLDAVIGPLNVTAEYVDRISKGDMPPKITDSYNGDFNEVKLNLNNCIDNINALIADANLLSEAAVEGKLATRADASRHQGDFRKIVTGVNDTLDAVIGPLNVTAEYVDRISKGDIPPRITDNYNGDFNEVKLNLNNCIDTLNNLLSDMNEMSRQHDLGDIDVIMPVEKYQGAYRTMAQGVNTMVNGHIAVKKKAMACIAEFGKGNFDAELEQFPGKKVFINNTIEALRQNIKSFESQLLVLIQAAADGDLDRRADASQFVGGWHKLVSGVNDTVSNIVNPLMVTADYVDQISKGIIPPTITTDYKGQYNVIKNNLNNTVKMMNDLLAETDKIIKAAADGQLDERANAALFVGGWNKLVAGVNDTVSNIVNPLMVTADYVDQIAKGSIPPTITTDYKGQYNVIKNNLNNMVKMMNDLLAETDKIIVAAADGQLDQRANAALFVGGWNKLVAGVNDTVSNIVNPLMVTADYVDQVAKGVIPPTITTEYKGQYNVIKNNLNNMVKMMNDLLAQTDILIRAAADGQLDQRADAELFVGGWNKLVAGVNDTVSNIVNPLMVTADYVDRISKGDLPPTITAEYKGQYNIIKTNLNVLIAAMESVTKAAQEIAGGNLLVDIKERSEKDELMKALAAMVSQLSEVVSEVKGAADNVAQGSMELSSGAENMSQGASEQAAAAEEASSSMEEMSSNIRQNADNAMQTEKIAVKSASDAIEGGKAVAQTVHAMKEIAGKINIIEEIARQTNMLALNAAIEAARAGEHGKGFAVVASEVRKLAERSQAAAGEISKLSVSSVDVAERAGEMLAQLVPDIQKTAELVQEISAASKEQDTGASQINKAIQQLDQVIQQNAGAAEEMSSTAEELSSQAEQLQSTIAFFKVKEGASSAKSAPVKSRRIAKPVVQHLAHPEPVARKQAVGGHALALDDVDFKDDAFEKY</sequence>
<dbReference type="GO" id="GO:0005886">
    <property type="term" value="C:plasma membrane"/>
    <property type="evidence" value="ECO:0007669"/>
    <property type="project" value="TreeGrafter"/>
</dbReference>
<name>A0A6V8NF33_9BACT</name>
<dbReference type="FunFam" id="1.20.120.1530:FF:000010">
    <property type="match status" value="1"/>
</dbReference>
<evidence type="ECO:0000256" key="4">
    <source>
        <dbReference type="PROSITE-ProRule" id="PRU00284"/>
    </source>
</evidence>
<dbReference type="PRINTS" id="PR00260">
    <property type="entry name" value="CHEMTRNSDUCR"/>
</dbReference>
<dbReference type="FunFam" id="1.10.287.950:FF:000001">
    <property type="entry name" value="Methyl-accepting chemotaxis sensory transducer"/>
    <property type="match status" value="1"/>
</dbReference>
<dbReference type="InterPro" id="IPR051310">
    <property type="entry name" value="MCP_chemotaxis"/>
</dbReference>
<reference evidence="11" key="1">
    <citation type="submission" date="2020-06" db="EMBL/GenBank/DDBJ databases">
        <title>Draft genomic sequecing of Geomonas sp. Red745.</title>
        <authorList>
            <person name="Itoh H."/>
            <person name="Xu Z.X."/>
            <person name="Ushijima N."/>
            <person name="Masuda Y."/>
            <person name="Shiratori Y."/>
            <person name="Senoo K."/>
        </authorList>
    </citation>
    <scope>NUCLEOTIDE SEQUENCE [LARGE SCALE GENOMIC DNA]</scope>
    <source>
        <strain evidence="11">Red745</strain>
    </source>
</reference>
<dbReference type="SMART" id="SM00304">
    <property type="entry name" value="HAMP"/>
    <property type="match status" value="6"/>
</dbReference>
<dbReference type="Pfam" id="PF18575">
    <property type="entry name" value="HAMP_N3"/>
    <property type="match status" value="1"/>
</dbReference>
<dbReference type="PROSITE" id="PS50885">
    <property type="entry name" value="HAMP"/>
    <property type="match status" value="4"/>
</dbReference>
<evidence type="ECO:0000256" key="3">
    <source>
        <dbReference type="ARBA" id="ARBA00029447"/>
    </source>
</evidence>
<evidence type="ECO:0000256" key="6">
    <source>
        <dbReference type="SAM" id="MobiDB-lite"/>
    </source>
</evidence>
<keyword evidence="7" id="KW-0812">Transmembrane</keyword>
<evidence type="ECO:0000259" key="8">
    <source>
        <dbReference type="PROSITE" id="PS50111"/>
    </source>
</evidence>
<dbReference type="Pfam" id="PF18947">
    <property type="entry name" value="HAMP_2"/>
    <property type="match status" value="6"/>
</dbReference>
<dbReference type="AlphaFoldDB" id="A0A6V8NF33"/>
<keyword evidence="5" id="KW-0175">Coiled coil</keyword>
<feature type="domain" description="HAMP" evidence="9">
    <location>
        <begin position="392"/>
        <end position="444"/>
    </location>
</feature>
<dbReference type="SUPFAM" id="SSF158472">
    <property type="entry name" value="HAMP domain-like"/>
    <property type="match status" value="1"/>
</dbReference>
<feature type="transmembrane region" description="Helical" evidence="7">
    <location>
        <begin position="189"/>
        <end position="208"/>
    </location>
</feature>
<dbReference type="CDD" id="cd19411">
    <property type="entry name" value="MCP2201-like_sensor"/>
    <property type="match status" value="1"/>
</dbReference>
<feature type="coiled-coil region" evidence="5">
    <location>
        <begin position="1128"/>
        <end position="1173"/>
    </location>
</feature>
<dbReference type="InterPro" id="IPR047347">
    <property type="entry name" value="YvaQ-like_sensor"/>
</dbReference>
<proteinExistence type="inferred from homology"/>
<feature type="domain" description="HAMP" evidence="9">
    <location>
        <begin position="301"/>
        <end position="353"/>
    </location>
</feature>
<feature type="domain" description="Methyl-accepting transducer" evidence="8">
    <location>
        <begin position="942"/>
        <end position="1157"/>
    </location>
</feature>
<dbReference type="SUPFAM" id="SSF58104">
    <property type="entry name" value="Methyl-accepting chemotaxis protein (MCP) signaling domain"/>
    <property type="match status" value="1"/>
</dbReference>
<dbReference type="CDD" id="cd06225">
    <property type="entry name" value="HAMP"/>
    <property type="match status" value="1"/>
</dbReference>
<keyword evidence="7" id="KW-1133">Transmembrane helix</keyword>
<feature type="transmembrane region" description="Helical" evidence="7">
    <location>
        <begin position="6"/>
        <end position="30"/>
    </location>
</feature>
<dbReference type="InterPro" id="IPR004090">
    <property type="entry name" value="Chemotax_Me-accpt_rcpt"/>
</dbReference>
<dbReference type="GO" id="GO:0007165">
    <property type="term" value="P:signal transduction"/>
    <property type="evidence" value="ECO:0007669"/>
    <property type="project" value="UniProtKB-KW"/>
</dbReference>
<evidence type="ECO:0000256" key="5">
    <source>
        <dbReference type="SAM" id="Coils"/>
    </source>
</evidence>
<keyword evidence="2" id="KW-0145">Chemotaxis</keyword>
<dbReference type="CDD" id="cd17527">
    <property type="entry name" value="HAMP_II"/>
    <property type="match status" value="1"/>
</dbReference>
<evidence type="ECO:0000313" key="10">
    <source>
        <dbReference type="EMBL" id="GFO70183.1"/>
    </source>
</evidence>
<evidence type="ECO:0000313" key="11">
    <source>
        <dbReference type="Proteomes" id="UP000587586"/>
    </source>
</evidence>
<accession>A0A6V8NF33</accession>
<evidence type="ECO:0008006" key="12">
    <source>
        <dbReference type="Google" id="ProtNLM"/>
    </source>
</evidence>
<dbReference type="GO" id="GO:0006935">
    <property type="term" value="P:chemotaxis"/>
    <property type="evidence" value="ECO:0007669"/>
    <property type="project" value="UniProtKB-KW"/>
</dbReference>
<dbReference type="EMBL" id="BLXZ01000008">
    <property type="protein sequence ID" value="GFO70183.1"/>
    <property type="molecule type" value="Genomic_DNA"/>
</dbReference>
<comment type="subcellular location">
    <subcellularLocation>
        <location evidence="1">Membrane</location>
    </subcellularLocation>
</comment>
<feature type="domain" description="HAMP" evidence="9">
    <location>
        <begin position="887"/>
        <end position="937"/>
    </location>
</feature>
<dbReference type="GO" id="GO:0004888">
    <property type="term" value="F:transmembrane signaling receptor activity"/>
    <property type="evidence" value="ECO:0007669"/>
    <property type="project" value="InterPro"/>
</dbReference>
<dbReference type="SMART" id="SM00283">
    <property type="entry name" value="MA"/>
    <property type="match status" value="1"/>
</dbReference>
<feature type="compositionally biased region" description="Low complexity" evidence="6">
    <location>
        <begin position="964"/>
        <end position="983"/>
    </location>
</feature>
<feature type="coiled-coil region" evidence="5">
    <location>
        <begin position="515"/>
        <end position="542"/>
    </location>
</feature>
<dbReference type="InterPro" id="IPR003660">
    <property type="entry name" value="HAMP_dom"/>
</dbReference>
<keyword evidence="4" id="KW-0807">Transducer</keyword>
<gene>
    <name evidence="10" type="ORF">GMLC_37620</name>
</gene>
<dbReference type="Pfam" id="PF12729">
    <property type="entry name" value="4HB_MCP_1"/>
    <property type="match status" value="1"/>
</dbReference>
<evidence type="ECO:0000256" key="1">
    <source>
        <dbReference type="ARBA" id="ARBA00004370"/>
    </source>
</evidence>
<feature type="region of interest" description="Disordered" evidence="6">
    <location>
        <begin position="953"/>
        <end position="983"/>
    </location>
</feature>
<evidence type="ECO:0000256" key="7">
    <source>
        <dbReference type="SAM" id="Phobius"/>
    </source>
</evidence>
<protein>
    <recommendedName>
        <fullName evidence="12">Methyl-accepting chemotaxis protein</fullName>
    </recommendedName>
</protein>
<dbReference type="Gene3D" id="1.20.120.1530">
    <property type="match status" value="4"/>
</dbReference>
<evidence type="ECO:0000259" key="9">
    <source>
        <dbReference type="PROSITE" id="PS50885"/>
    </source>
</evidence>
<dbReference type="PANTHER" id="PTHR43531">
    <property type="entry name" value="PROTEIN ICFG"/>
    <property type="match status" value="1"/>
</dbReference>
<comment type="similarity">
    <text evidence="3">Belongs to the methyl-accepting chemotaxis (MCP) protein family.</text>
</comment>
<dbReference type="PANTHER" id="PTHR43531:SF11">
    <property type="entry name" value="METHYL-ACCEPTING CHEMOTAXIS PROTEIN 3"/>
    <property type="match status" value="1"/>
</dbReference>
<dbReference type="Pfam" id="PF00015">
    <property type="entry name" value="MCPsignal"/>
    <property type="match status" value="1"/>
</dbReference>
<dbReference type="PROSITE" id="PS50111">
    <property type="entry name" value="CHEMOTAXIS_TRANSDUC_2"/>
    <property type="match status" value="1"/>
</dbReference>
<dbReference type="RefSeq" id="WP_183362761.1">
    <property type="nucleotide sequence ID" value="NZ_BLXZ01000008.1"/>
</dbReference>
<keyword evidence="7" id="KW-0472">Membrane</keyword>
<keyword evidence="11" id="KW-1185">Reference proteome</keyword>
<dbReference type="Proteomes" id="UP000587586">
    <property type="component" value="Unassembled WGS sequence"/>
</dbReference>
<dbReference type="CDD" id="cd17528">
    <property type="entry name" value="HAMP_III"/>
    <property type="match status" value="1"/>
</dbReference>
<dbReference type="InterPro" id="IPR004089">
    <property type="entry name" value="MCPsignal_dom"/>
</dbReference>
<dbReference type="Gene3D" id="1.10.287.950">
    <property type="entry name" value="Methyl-accepting chemotaxis protein"/>
    <property type="match status" value="1"/>
</dbReference>
<comment type="caution">
    <text evidence="10">The sequence shown here is derived from an EMBL/GenBank/DDBJ whole genome shotgun (WGS) entry which is preliminary data.</text>
</comment>
<feature type="domain" description="HAMP" evidence="9">
    <location>
        <begin position="210"/>
        <end position="262"/>
    </location>
</feature>